<feature type="binding site" evidence="4">
    <location>
        <position position="278"/>
    </location>
    <ligand>
        <name>3'-phosphoadenylyl sulfate</name>
        <dbReference type="ChEBI" id="CHEBI:58339"/>
    </ligand>
</feature>
<keyword evidence="9" id="KW-1185">Reference proteome</keyword>
<dbReference type="InterPro" id="IPR000863">
    <property type="entry name" value="Sulfotransferase_dom"/>
</dbReference>
<sequence length="440" mass="51164">MRTAFSEESLYIHSKWKCWNKLCQWEQYTDQNNGSMLTTFVNNTLHPLRKIWFIASIMISCICITVYSLILGIQPGVYRAMEIKYLQDSEFPTLDISDDTKPENSSGLFEARHGRYLHTLVPREETISSHAALKVMADKNLNFNSARKLQKSDHRNSVDDLSETGEKILKYPSSSGSFKKDNVTRRLPHAIIIGVKKGGTRALLEYLRLHPQIKATGPEPHFFDDNYEKGLEWYRQQMPSSRRDQLTIEKTPSYFVTKEIPDKVYKMSKRTKLIVVLRDPVTRAISDYAQLADRRPDVKSFDDMAFIDNRTKIVDTSWAIIKIGIYIKHLVNWLEYFPLKQIHIVSGENLIKDPAHELRLVQEFLGLEPMIDNSYFTFNSTKGFPCFRKQVNSSHIHCLNRDKGRSHPAINPSVIKRLRDFYKPFNSRLYQITGQNFGWT</sequence>
<gene>
    <name evidence="8" type="ORF">ACJMK2_033778</name>
</gene>
<evidence type="ECO:0000313" key="9">
    <source>
        <dbReference type="Proteomes" id="UP001634394"/>
    </source>
</evidence>
<feature type="transmembrane region" description="Helical" evidence="6">
    <location>
        <begin position="51"/>
        <end position="73"/>
    </location>
</feature>
<dbReference type="InterPro" id="IPR027417">
    <property type="entry name" value="P-loop_NTPase"/>
</dbReference>
<feature type="binding site" evidence="4">
    <location>
        <begin position="403"/>
        <end position="407"/>
    </location>
    <ligand>
        <name>3'-phosphoadenylyl sulfate</name>
        <dbReference type="ChEBI" id="CHEBI:58339"/>
    </ligand>
</feature>
<keyword evidence="6" id="KW-1133">Transmembrane helix</keyword>
<organism evidence="8 9">
    <name type="scientific">Sinanodonta woodiana</name>
    <name type="common">Chinese pond mussel</name>
    <name type="synonym">Anodonta woodiana</name>
    <dbReference type="NCBI Taxonomy" id="1069815"/>
    <lineage>
        <taxon>Eukaryota</taxon>
        <taxon>Metazoa</taxon>
        <taxon>Spiralia</taxon>
        <taxon>Lophotrochozoa</taxon>
        <taxon>Mollusca</taxon>
        <taxon>Bivalvia</taxon>
        <taxon>Autobranchia</taxon>
        <taxon>Heteroconchia</taxon>
        <taxon>Palaeoheterodonta</taxon>
        <taxon>Unionida</taxon>
        <taxon>Unionoidea</taxon>
        <taxon>Unionidae</taxon>
        <taxon>Unioninae</taxon>
        <taxon>Sinanodonta</taxon>
    </lineage>
</organism>
<evidence type="ECO:0000259" key="7">
    <source>
        <dbReference type="Pfam" id="PF00685"/>
    </source>
</evidence>
<dbReference type="Gene3D" id="3.40.50.300">
    <property type="entry name" value="P-loop containing nucleotide triphosphate hydrolases"/>
    <property type="match status" value="1"/>
</dbReference>
<feature type="disulfide bond" evidence="5">
    <location>
        <begin position="386"/>
        <end position="398"/>
    </location>
</feature>
<keyword evidence="1" id="KW-0808">Transferase</keyword>
<keyword evidence="2" id="KW-0325">Glycoprotein</keyword>
<keyword evidence="5" id="KW-1015">Disulfide bond</keyword>
<evidence type="ECO:0000313" key="8">
    <source>
        <dbReference type="EMBL" id="KAL3875869.1"/>
    </source>
</evidence>
<protein>
    <recommendedName>
        <fullName evidence="7">Sulfotransferase domain-containing protein</fullName>
    </recommendedName>
</protein>
<comment type="caution">
    <text evidence="8">The sequence shown here is derived from an EMBL/GenBank/DDBJ whole genome shotgun (WGS) entry which is preliminary data.</text>
</comment>
<dbReference type="EMBL" id="JBJQND010000005">
    <property type="protein sequence ID" value="KAL3875869.1"/>
    <property type="molecule type" value="Genomic_DNA"/>
</dbReference>
<feature type="active site" description="For sulfotransferase activity" evidence="3">
    <location>
        <position position="197"/>
    </location>
</feature>
<dbReference type="PANTHER" id="PTHR10605">
    <property type="entry name" value="HEPARAN SULFATE SULFOTRANSFERASE"/>
    <property type="match status" value="1"/>
</dbReference>
<dbReference type="SUPFAM" id="SSF52540">
    <property type="entry name" value="P-loop containing nucleoside triphosphate hydrolases"/>
    <property type="match status" value="1"/>
</dbReference>
<dbReference type="FunFam" id="3.40.50.300:FF:002997">
    <property type="entry name" value="Sulfotransferase"/>
    <property type="match status" value="1"/>
</dbReference>
<dbReference type="AlphaFoldDB" id="A0ABD3WPF9"/>
<dbReference type="Proteomes" id="UP001634394">
    <property type="component" value="Unassembled WGS sequence"/>
</dbReference>
<proteinExistence type="predicted"/>
<evidence type="ECO:0000256" key="6">
    <source>
        <dbReference type="SAM" id="Phobius"/>
    </source>
</evidence>
<evidence type="ECO:0000256" key="5">
    <source>
        <dbReference type="PIRSR" id="PIRSR637359-3"/>
    </source>
</evidence>
<evidence type="ECO:0000256" key="2">
    <source>
        <dbReference type="ARBA" id="ARBA00023180"/>
    </source>
</evidence>
<dbReference type="Pfam" id="PF00685">
    <property type="entry name" value="Sulfotransfer_1"/>
    <property type="match status" value="1"/>
</dbReference>
<keyword evidence="6" id="KW-0812">Transmembrane</keyword>
<keyword evidence="6" id="KW-0472">Membrane</keyword>
<name>A0ABD3WPF9_SINWO</name>
<feature type="domain" description="Sulfotransferase" evidence="7">
    <location>
        <begin position="188"/>
        <end position="423"/>
    </location>
</feature>
<evidence type="ECO:0000256" key="3">
    <source>
        <dbReference type="PIRSR" id="PIRSR637359-1"/>
    </source>
</evidence>
<evidence type="ECO:0000256" key="4">
    <source>
        <dbReference type="PIRSR" id="PIRSR637359-2"/>
    </source>
</evidence>
<evidence type="ECO:0000256" key="1">
    <source>
        <dbReference type="ARBA" id="ARBA00022679"/>
    </source>
</evidence>
<feature type="binding site" evidence="4">
    <location>
        <position position="286"/>
    </location>
    <ligand>
        <name>3'-phosphoadenylyl sulfate</name>
        <dbReference type="ChEBI" id="CHEBI:58339"/>
    </ligand>
</feature>
<dbReference type="InterPro" id="IPR037359">
    <property type="entry name" value="NST/OST"/>
</dbReference>
<accession>A0ABD3WPF9</accession>
<feature type="binding site" evidence="4">
    <location>
        <begin position="197"/>
        <end position="201"/>
    </location>
    <ligand>
        <name>3'-phosphoadenylyl sulfate</name>
        <dbReference type="ChEBI" id="CHEBI:58339"/>
    </ligand>
</feature>
<dbReference type="GO" id="GO:0016740">
    <property type="term" value="F:transferase activity"/>
    <property type="evidence" value="ECO:0007669"/>
    <property type="project" value="UniProtKB-KW"/>
</dbReference>
<reference evidence="8 9" key="1">
    <citation type="submission" date="2024-11" db="EMBL/GenBank/DDBJ databases">
        <title>Chromosome-level genome assembly of the freshwater bivalve Anodonta woodiana.</title>
        <authorList>
            <person name="Chen X."/>
        </authorList>
    </citation>
    <scope>NUCLEOTIDE SEQUENCE [LARGE SCALE GENOMIC DNA]</scope>
    <source>
        <strain evidence="8">MN2024</strain>
        <tissue evidence="8">Gills</tissue>
    </source>
</reference>
<dbReference type="PANTHER" id="PTHR10605:SF72">
    <property type="entry name" value="HEPARAN SULFATE 3-O SULFOTRANSFERASE-B, ISOFORM A"/>
    <property type="match status" value="1"/>
</dbReference>